<dbReference type="PANTHER" id="PTHR30353">
    <property type="entry name" value="INNER MEMBRANE PROTEIN DEDA-RELATED"/>
    <property type="match status" value="1"/>
</dbReference>
<evidence type="ECO:0000256" key="2">
    <source>
        <dbReference type="ARBA" id="ARBA00010792"/>
    </source>
</evidence>
<feature type="transmembrane region" description="Helical" evidence="7">
    <location>
        <begin position="175"/>
        <end position="191"/>
    </location>
</feature>
<feature type="transmembrane region" description="Helical" evidence="7">
    <location>
        <begin position="12"/>
        <end position="32"/>
    </location>
</feature>
<keyword evidence="4 7" id="KW-0812">Transmembrane</keyword>
<evidence type="ECO:0000256" key="6">
    <source>
        <dbReference type="ARBA" id="ARBA00023136"/>
    </source>
</evidence>
<dbReference type="PANTHER" id="PTHR30353:SF15">
    <property type="entry name" value="INNER MEMBRANE PROTEIN YABI"/>
    <property type="match status" value="1"/>
</dbReference>
<evidence type="ECO:0000313" key="10">
    <source>
        <dbReference type="Proteomes" id="UP001160519"/>
    </source>
</evidence>
<reference evidence="9" key="1">
    <citation type="submission" date="2023-01" db="EMBL/GenBank/DDBJ databases">
        <title>Biogeochemical cycle of methane in antarctic sediments.</title>
        <authorList>
            <person name="Roldan D.M."/>
            <person name="Menes R.J."/>
        </authorList>
    </citation>
    <scope>NUCLEOTIDE SEQUENCE [LARGE SCALE GENOMIC DNA]</scope>
    <source>
        <strain evidence="9">K-2018 MAG008</strain>
    </source>
</reference>
<keyword evidence="3 7" id="KW-1003">Cell membrane</keyword>
<evidence type="ECO:0000259" key="8">
    <source>
        <dbReference type="Pfam" id="PF09335"/>
    </source>
</evidence>
<comment type="caution">
    <text evidence="9">The sequence shown here is derived from an EMBL/GenBank/DDBJ whole genome shotgun (WGS) entry which is preliminary data.</text>
</comment>
<feature type="transmembrane region" description="Helical" evidence="7">
    <location>
        <begin position="52"/>
        <end position="74"/>
    </location>
</feature>
<organism evidence="9 10">
    <name type="scientific">Candidatus Methylobacter titanis</name>
    <dbReference type="NCBI Taxonomy" id="3053457"/>
    <lineage>
        <taxon>Bacteria</taxon>
        <taxon>Pseudomonadati</taxon>
        <taxon>Pseudomonadota</taxon>
        <taxon>Gammaproteobacteria</taxon>
        <taxon>Methylococcales</taxon>
        <taxon>Methylococcaceae</taxon>
        <taxon>Methylobacter</taxon>
    </lineage>
</organism>
<name>A0AA43TL18_9GAMM</name>
<dbReference type="Proteomes" id="UP001160519">
    <property type="component" value="Unassembled WGS sequence"/>
</dbReference>
<dbReference type="InterPro" id="IPR032818">
    <property type="entry name" value="DedA-like"/>
</dbReference>
<keyword evidence="6 7" id="KW-0472">Membrane</keyword>
<gene>
    <name evidence="9" type="ORF">PSU93_05890</name>
</gene>
<evidence type="ECO:0000256" key="3">
    <source>
        <dbReference type="ARBA" id="ARBA00022475"/>
    </source>
</evidence>
<accession>A0AA43TL18</accession>
<feature type="transmembrane region" description="Helical" evidence="7">
    <location>
        <begin position="136"/>
        <end position="155"/>
    </location>
</feature>
<proteinExistence type="inferred from homology"/>
<keyword evidence="10" id="KW-1185">Reference proteome</keyword>
<dbReference type="EMBL" id="JAQSDF010000012">
    <property type="protein sequence ID" value="MDI1230662.1"/>
    <property type="molecule type" value="Genomic_DNA"/>
</dbReference>
<dbReference type="AlphaFoldDB" id="A0AA43TL18"/>
<dbReference type="InterPro" id="IPR032816">
    <property type="entry name" value="VTT_dom"/>
</dbReference>
<evidence type="ECO:0000256" key="5">
    <source>
        <dbReference type="ARBA" id="ARBA00022989"/>
    </source>
</evidence>
<sequence length="197" mass="22271">MEELTHLIQTNIPYAPYIIFGALMLAGLNIPISEDAMLFVSAVLASTYPDYLVQFFIAVYLGAYLSDLVCYWLGRILGAKLFEIRFFANRVSAQRIGKIHLFYEKHGLITILVGRFIPFGVRNGLFLTAGLGRMNFLKFALADLTACTITTISYFSLYYHYGNSVIDYIKTGNKIVFAVAVTLTAIIYYLFKKPRRA</sequence>
<evidence type="ECO:0000313" key="9">
    <source>
        <dbReference type="EMBL" id="MDI1230662.1"/>
    </source>
</evidence>
<evidence type="ECO:0000256" key="4">
    <source>
        <dbReference type="ARBA" id="ARBA00022692"/>
    </source>
</evidence>
<protein>
    <submittedName>
        <fullName evidence="9">DedA family protein</fullName>
    </submittedName>
</protein>
<comment type="similarity">
    <text evidence="2 7">Belongs to the DedA family.</text>
</comment>
<dbReference type="Pfam" id="PF09335">
    <property type="entry name" value="VTT_dom"/>
    <property type="match status" value="1"/>
</dbReference>
<dbReference type="GO" id="GO:0005886">
    <property type="term" value="C:plasma membrane"/>
    <property type="evidence" value="ECO:0007669"/>
    <property type="project" value="UniProtKB-SubCell"/>
</dbReference>
<keyword evidence="5 7" id="KW-1133">Transmembrane helix</keyword>
<feature type="domain" description="VTT" evidence="8">
    <location>
        <begin position="35"/>
        <end position="157"/>
    </location>
</feature>
<evidence type="ECO:0000256" key="1">
    <source>
        <dbReference type="ARBA" id="ARBA00004651"/>
    </source>
</evidence>
<comment type="subcellular location">
    <subcellularLocation>
        <location evidence="1 7">Cell membrane</location>
        <topology evidence="1 7">Multi-pass membrane protein</topology>
    </subcellularLocation>
</comment>
<evidence type="ECO:0000256" key="7">
    <source>
        <dbReference type="RuleBase" id="RU367016"/>
    </source>
</evidence>